<comment type="caution">
    <text evidence="1">The sequence shown here is derived from an EMBL/GenBank/DDBJ whole genome shotgun (WGS) entry which is preliminary data.</text>
</comment>
<protein>
    <submittedName>
        <fullName evidence="1">Uncharacterized protein</fullName>
    </submittedName>
</protein>
<sequence length="62" mass="7229">MLICFVQPYSEIEDHPERLACYIQVSELFYENGELSADRNKRVLPSEDIEPENGEWGFVGKH</sequence>
<evidence type="ECO:0000313" key="2">
    <source>
        <dbReference type="Proteomes" id="UP000244956"/>
    </source>
</evidence>
<gene>
    <name evidence="1" type="ORF">DDZ16_02470</name>
</gene>
<keyword evidence="2" id="KW-1185">Reference proteome</keyword>
<dbReference type="RefSeq" id="WP_109262819.1">
    <property type="nucleotide sequence ID" value="NZ_QEWP01000001.1"/>
</dbReference>
<proteinExistence type="predicted"/>
<dbReference type="Proteomes" id="UP000244956">
    <property type="component" value="Unassembled WGS sequence"/>
</dbReference>
<name>A0A2U2BE83_9BACT</name>
<dbReference type="EMBL" id="QEWP01000001">
    <property type="protein sequence ID" value="PWE01369.1"/>
    <property type="molecule type" value="Genomic_DNA"/>
</dbReference>
<organism evidence="1 2">
    <name type="scientific">Marinilabilia rubra</name>
    <dbReference type="NCBI Taxonomy" id="2162893"/>
    <lineage>
        <taxon>Bacteria</taxon>
        <taxon>Pseudomonadati</taxon>
        <taxon>Bacteroidota</taxon>
        <taxon>Bacteroidia</taxon>
        <taxon>Marinilabiliales</taxon>
        <taxon>Marinilabiliaceae</taxon>
        <taxon>Marinilabilia</taxon>
    </lineage>
</organism>
<dbReference type="AlphaFoldDB" id="A0A2U2BE83"/>
<evidence type="ECO:0000313" key="1">
    <source>
        <dbReference type="EMBL" id="PWE01369.1"/>
    </source>
</evidence>
<accession>A0A2U2BE83</accession>
<reference evidence="1 2" key="1">
    <citation type="submission" date="2018-05" db="EMBL/GenBank/DDBJ databases">
        <title>Marinilabilia rubrum sp. nov., isolated from saltern sediment.</title>
        <authorList>
            <person name="Zhang R."/>
        </authorList>
    </citation>
    <scope>NUCLEOTIDE SEQUENCE [LARGE SCALE GENOMIC DNA]</scope>
    <source>
        <strain evidence="1 2">WTE16</strain>
    </source>
</reference>